<accession>A0A915HR15</accession>
<dbReference type="WBParaSite" id="nRc.2.0.1.t03890-RA">
    <property type="protein sequence ID" value="nRc.2.0.1.t03890-RA"/>
    <property type="gene ID" value="nRc.2.0.1.g03890"/>
</dbReference>
<dbReference type="AlphaFoldDB" id="A0A915HR15"/>
<keyword evidence="1" id="KW-1185">Reference proteome</keyword>
<proteinExistence type="predicted"/>
<reference evidence="2" key="1">
    <citation type="submission" date="2022-11" db="UniProtKB">
        <authorList>
            <consortium name="WormBaseParasite"/>
        </authorList>
    </citation>
    <scope>IDENTIFICATION</scope>
</reference>
<evidence type="ECO:0000313" key="2">
    <source>
        <dbReference type="WBParaSite" id="nRc.2.0.1.t03890-RA"/>
    </source>
</evidence>
<dbReference type="Proteomes" id="UP000887565">
    <property type="component" value="Unplaced"/>
</dbReference>
<name>A0A915HR15_ROMCU</name>
<sequence length="203" mass="23044">MPTFDYDLGIASGSATFKILKSMNYLEEKNTGAKFDVEKQTLLNDIDDWRNRRFISDGEAQMQKTAVEGMQSNHVVKETAMDRGNLEMVYGLSGFLQLNGKYASVWTFRSFKLQNSSNTSTTRTPGIKIDIELKELERIVGINWIALLVSGLSEINATQLNNMMAFLRDDALRNFHSENEEFVNNLLIEEKKCSELLPSEAKN</sequence>
<evidence type="ECO:0000313" key="1">
    <source>
        <dbReference type="Proteomes" id="UP000887565"/>
    </source>
</evidence>
<organism evidence="1 2">
    <name type="scientific">Romanomermis culicivorax</name>
    <name type="common">Nematode worm</name>
    <dbReference type="NCBI Taxonomy" id="13658"/>
    <lineage>
        <taxon>Eukaryota</taxon>
        <taxon>Metazoa</taxon>
        <taxon>Ecdysozoa</taxon>
        <taxon>Nematoda</taxon>
        <taxon>Enoplea</taxon>
        <taxon>Dorylaimia</taxon>
        <taxon>Mermithida</taxon>
        <taxon>Mermithoidea</taxon>
        <taxon>Mermithidae</taxon>
        <taxon>Romanomermis</taxon>
    </lineage>
</organism>
<protein>
    <submittedName>
        <fullName evidence="2">Uncharacterized protein</fullName>
    </submittedName>
</protein>